<keyword evidence="1 3" id="KW-0808">Transferase</keyword>
<proteinExistence type="predicted"/>
<keyword evidence="4" id="KW-1185">Reference proteome</keyword>
<feature type="domain" description="Glycosyl transferase family 1" evidence="2">
    <location>
        <begin position="221"/>
        <end position="382"/>
    </location>
</feature>
<evidence type="ECO:0000313" key="3">
    <source>
        <dbReference type="EMBL" id="OPX43577.1"/>
    </source>
</evidence>
<dbReference type="RefSeq" id="WP_080064939.1">
    <property type="nucleotide sequence ID" value="NZ_MZGX01000016.1"/>
</dbReference>
<dbReference type="EMBL" id="MZGX01000016">
    <property type="protein sequence ID" value="OPX43577.1"/>
    <property type="molecule type" value="Genomic_DNA"/>
</dbReference>
<evidence type="ECO:0000256" key="1">
    <source>
        <dbReference type="ARBA" id="ARBA00022679"/>
    </source>
</evidence>
<protein>
    <submittedName>
        <fullName evidence="3">Putative glycosyl transferase</fullName>
    </submittedName>
</protein>
<name>A0A1V4SK05_RUMHU</name>
<dbReference type="PANTHER" id="PTHR46401">
    <property type="entry name" value="GLYCOSYLTRANSFERASE WBBK-RELATED"/>
    <property type="match status" value="1"/>
</dbReference>
<dbReference type="GO" id="GO:0016757">
    <property type="term" value="F:glycosyltransferase activity"/>
    <property type="evidence" value="ECO:0007669"/>
    <property type="project" value="InterPro"/>
</dbReference>
<accession>A0A1V4SK05</accession>
<evidence type="ECO:0000259" key="2">
    <source>
        <dbReference type="Pfam" id="PF00534"/>
    </source>
</evidence>
<dbReference type="Gene3D" id="3.40.50.2000">
    <property type="entry name" value="Glycogen Phosphorylase B"/>
    <property type="match status" value="1"/>
</dbReference>
<organism evidence="3 4">
    <name type="scientific">Ruminiclostridium hungatei</name>
    <name type="common">Clostridium hungatei</name>
    <dbReference type="NCBI Taxonomy" id="48256"/>
    <lineage>
        <taxon>Bacteria</taxon>
        <taxon>Bacillati</taxon>
        <taxon>Bacillota</taxon>
        <taxon>Clostridia</taxon>
        <taxon>Eubacteriales</taxon>
        <taxon>Oscillospiraceae</taxon>
        <taxon>Ruminiclostridium</taxon>
    </lineage>
</organism>
<dbReference type="SUPFAM" id="SSF53756">
    <property type="entry name" value="UDP-Glycosyltransferase/glycogen phosphorylase"/>
    <property type="match status" value="1"/>
</dbReference>
<reference evidence="3 4" key="1">
    <citation type="submission" date="2017-03" db="EMBL/GenBank/DDBJ databases">
        <title>Genome sequence of Clostridium hungatei DSM 14427.</title>
        <authorList>
            <person name="Poehlein A."/>
            <person name="Daniel R."/>
        </authorList>
    </citation>
    <scope>NUCLEOTIDE SEQUENCE [LARGE SCALE GENOMIC DNA]</scope>
    <source>
        <strain evidence="3 4">DSM 14427</strain>
    </source>
</reference>
<dbReference type="Proteomes" id="UP000191554">
    <property type="component" value="Unassembled WGS sequence"/>
</dbReference>
<evidence type="ECO:0000313" key="4">
    <source>
        <dbReference type="Proteomes" id="UP000191554"/>
    </source>
</evidence>
<dbReference type="AlphaFoldDB" id="A0A1V4SK05"/>
<dbReference type="STRING" id="48256.CLHUN_25150"/>
<gene>
    <name evidence="3" type="ORF">CLHUN_25150</name>
</gene>
<sequence>MKKNFLVFGFAVPDSELEDILTNDRFPAIQTHRFNWNLIKSLEARDIFNFTYISARPVSDYPYFSRKKVKGNSWTVNICNKEINICEIPFLNFGLLKIISRFLSAFYYGLKKYKGIDNKGGVIVYSVHVPFMVTGYIISKIFNIDYIGVWTDMPSVRNSRESFLKSKLRTAEFLVSKFFMRHASKVIVLTKYLAEDFAPDRPYLVIEGIIDENDIPVTKPEKADGKFTKVLYTGAVSRQYGINNIVEGFNLIKDEDIVLEIYGCGDYEEELKHICSLNKRISFNGFVSNERVLEIQRGADFLINARSDEDEYVKYSFPSKTLEYMLSGTPIITTMLPGIPKEYENYVILLENNRPETIYKRLKQIMNMPQQERTEIGRKAEKFARSKRYQDQGEKINNFLKNNLKE</sequence>
<dbReference type="OrthoDB" id="9813214at2"/>
<comment type="caution">
    <text evidence="3">The sequence shown here is derived from an EMBL/GenBank/DDBJ whole genome shotgun (WGS) entry which is preliminary data.</text>
</comment>
<dbReference type="InterPro" id="IPR001296">
    <property type="entry name" value="Glyco_trans_1"/>
</dbReference>
<dbReference type="Pfam" id="PF00534">
    <property type="entry name" value="Glycos_transf_1"/>
    <property type="match status" value="1"/>
</dbReference>
<dbReference type="PANTHER" id="PTHR46401:SF2">
    <property type="entry name" value="GLYCOSYLTRANSFERASE WBBK-RELATED"/>
    <property type="match status" value="1"/>
</dbReference>